<evidence type="ECO:0000256" key="2">
    <source>
        <dbReference type="ARBA" id="ARBA00022448"/>
    </source>
</evidence>
<dbReference type="PANTHER" id="PTHR11706">
    <property type="entry name" value="SOLUTE CARRIER PROTEIN FAMILY 11 MEMBER"/>
    <property type="match status" value="1"/>
</dbReference>
<feature type="transmembrane region" description="Helical" evidence="6">
    <location>
        <begin position="381"/>
        <end position="404"/>
    </location>
</feature>
<dbReference type="PROSITE" id="PS00923">
    <property type="entry name" value="ASP_GLU_RACEMASE_1"/>
    <property type="match status" value="1"/>
</dbReference>
<dbReference type="PANTHER" id="PTHR11706:SF33">
    <property type="entry name" value="NATURAL RESISTANCE-ASSOCIATED MACROPHAGE PROTEIN 2"/>
    <property type="match status" value="1"/>
</dbReference>
<evidence type="ECO:0000313" key="8">
    <source>
        <dbReference type="Proteomes" id="UP000179010"/>
    </source>
</evidence>
<gene>
    <name evidence="7" type="ORF">A2994_00550</name>
</gene>
<keyword evidence="2" id="KW-0813">Transport</keyword>
<dbReference type="STRING" id="1798539.A2994_00550"/>
<dbReference type="InterPro" id="IPR018187">
    <property type="entry name" value="Asp/Glu_racemase_AS_1"/>
</dbReference>
<protein>
    <recommendedName>
        <fullName evidence="9">Mn transporter</fullName>
    </recommendedName>
</protein>
<dbReference type="Pfam" id="PF01566">
    <property type="entry name" value="Nramp"/>
    <property type="match status" value="1"/>
</dbReference>
<evidence type="ECO:0000256" key="1">
    <source>
        <dbReference type="ARBA" id="ARBA00004141"/>
    </source>
</evidence>
<dbReference type="InterPro" id="IPR001046">
    <property type="entry name" value="NRAMP_fam"/>
</dbReference>
<feature type="transmembrane region" description="Helical" evidence="6">
    <location>
        <begin position="85"/>
        <end position="109"/>
    </location>
</feature>
<sequence length="407" mass="43749">MAKAVRKNQNQLAALRAGIINGASTNDPAGIATFMQVGSTTGFGLAWLVAIITPLVIAVEDMSARIGIVTKRGLNSAIRSRFGKTWAIIAGLIVLICNTATIGANIAAISEIMGAGLHLNWEWLVIPVVLLISWLMIKGSYKSISKYLLILTLSLLLYVVAIFNMPIDLPSVWQQLWPINLSDGSLIWLIAIVAILGTTITPNTIFWQATEEVEEQIKIKAMRQERRGVMIGFIYANIIALAVMLMASLVLNGTQFVGSVAEAAQMLKPLAGDWAFGLFALGIIGSGLLGVPILAASTAYAGTEALNLPEGLNRKIQQARGFYILLIGSLIVGGLLVLTRIPPMIMLLYTQVLNGILTPILILLTLIIANDKRVMGRHTNGWLANLSALIAIGLMIIVGVWLIAKLL</sequence>
<comment type="caution">
    <text evidence="7">The sequence shown here is derived from an EMBL/GenBank/DDBJ whole genome shotgun (WGS) entry which is preliminary data.</text>
</comment>
<dbReference type="AlphaFoldDB" id="A0A1F4PN76"/>
<feature type="transmembrane region" description="Helical" evidence="6">
    <location>
        <begin position="228"/>
        <end position="251"/>
    </location>
</feature>
<evidence type="ECO:0008006" key="9">
    <source>
        <dbReference type="Google" id="ProtNLM"/>
    </source>
</evidence>
<feature type="transmembrane region" description="Helical" evidence="6">
    <location>
        <begin position="274"/>
        <end position="301"/>
    </location>
</feature>
<evidence type="ECO:0000256" key="4">
    <source>
        <dbReference type="ARBA" id="ARBA00022989"/>
    </source>
</evidence>
<proteinExistence type="predicted"/>
<evidence type="ECO:0000256" key="3">
    <source>
        <dbReference type="ARBA" id="ARBA00022692"/>
    </source>
</evidence>
<comment type="subcellular location">
    <subcellularLocation>
        <location evidence="1">Membrane</location>
        <topology evidence="1">Multi-pass membrane protein</topology>
    </subcellularLocation>
</comment>
<organism evidence="7 8">
    <name type="scientific">candidate division Kazan bacterium RIFCSPLOWO2_01_FULL_48_13</name>
    <dbReference type="NCBI Taxonomy" id="1798539"/>
    <lineage>
        <taxon>Bacteria</taxon>
        <taxon>Bacteria division Kazan-3B-28</taxon>
    </lineage>
</organism>
<keyword evidence="5 6" id="KW-0472">Membrane</keyword>
<reference evidence="7 8" key="1">
    <citation type="journal article" date="2016" name="Nat. Commun.">
        <title>Thousands of microbial genomes shed light on interconnected biogeochemical processes in an aquifer system.</title>
        <authorList>
            <person name="Anantharaman K."/>
            <person name="Brown C.T."/>
            <person name="Hug L.A."/>
            <person name="Sharon I."/>
            <person name="Castelle C.J."/>
            <person name="Probst A.J."/>
            <person name="Thomas B.C."/>
            <person name="Singh A."/>
            <person name="Wilkins M.J."/>
            <person name="Karaoz U."/>
            <person name="Brodie E.L."/>
            <person name="Williams K.H."/>
            <person name="Hubbard S.S."/>
            <person name="Banfield J.F."/>
        </authorList>
    </citation>
    <scope>NUCLEOTIDE SEQUENCE [LARGE SCALE GENOMIC DNA]</scope>
</reference>
<keyword evidence="3 6" id="KW-0812">Transmembrane</keyword>
<accession>A0A1F4PN76</accession>
<feature type="transmembrane region" description="Helical" evidence="6">
    <location>
        <begin position="121"/>
        <end position="137"/>
    </location>
</feature>
<evidence type="ECO:0000256" key="5">
    <source>
        <dbReference type="ARBA" id="ARBA00023136"/>
    </source>
</evidence>
<dbReference type="EMBL" id="METE01000011">
    <property type="protein sequence ID" value="OGB85085.1"/>
    <property type="molecule type" value="Genomic_DNA"/>
</dbReference>
<dbReference type="GO" id="GO:0015086">
    <property type="term" value="F:cadmium ion transmembrane transporter activity"/>
    <property type="evidence" value="ECO:0007669"/>
    <property type="project" value="TreeGrafter"/>
</dbReference>
<evidence type="ECO:0000313" key="7">
    <source>
        <dbReference type="EMBL" id="OGB85085.1"/>
    </source>
</evidence>
<feature type="transmembrane region" description="Helical" evidence="6">
    <location>
        <begin position="44"/>
        <end position="64"/>
    </location>
</feature>
<evidence type="ECO:0000256" key="6">
    <source>
        <dbReference type="SAM" id="Phobius"/>
    </source>
</evidence>
<dbReference type="GO" id="GO:0005384">
    <property type="term" value="F:manganese ion transmembrane transporter activity"/>
    <property type="evidence" value="ECO:0007669"/>
    <property type="project" value="TreeGrafter"/>
</dbReference>
<feature type="transmembrane region" description="Helical" evidence="6">
    <location>
        <begin position="149"/>
        <end position="167"/>
    </location>
</feature>
<keyword evidence="4 6" id="KW-1133">Transmembrane helix</keyword>
<name>A0A1F4PN76_UNCK3</name>
<dbReference type="Proteomes" id="UP000179010">
    <property type="component" value="Unassembled WGS sequence"/>
</dbReference>
<feature type="transmembrane region" description="Helical" evidence="6">
    <location>
        <begin position="187"/>
        <end position="207"/>
    </location>
</feature>
<dbReference type="GO" id="GO:0005886">
    <property type="term" value="C:plasma membrane"/>
    <property type="evidence" value="ECO:0007669"/>
    <property type="project" value="TreeGrafter"/>
</dbReference>
<feature type="transmembrane region" description="Helical" evidence="6">
    <location>
        <begin position="322"/>
        <end position="341"/>
    </location>
</feature>
<feature type="transmembrane region" description="Helical" evidence="6">
    <location>
        <begin position="347"/>
        <end position="369"/>
    </location>
</feature>
<dbReference type="GO" id="GO:0034755">
    <property type="term" value="P:iron ion transmembrane transport"/>
    <property type="evidence" value="ECO:0007669"/>
    <property type="project" value="TreeGrafter"/>
</dbReference>